<gene>
    <name evidence="1" type="ORF">UFOVP127_33</name>
    <name evidence="2" type="ORF">UFOVP276_139</name>
</gene>
<name>A0A6J5LC32_9CAUD</name>
<organism evidence="1">
    <name type="scientific">uncultured Caudovirales phage</name>
    <dbReference type="NCBI Taxonomy" id="2100421"/>
    <lineage>
        <taxon>Viruses</taxon>
        <taxon>Duplodnaviria</taxon>
        <taxon>Heunggongvirae</taxon>
        <taxon>Uroviricota</taxon>
        <taxon>Caudoviricetes</taxon>
        <taxon>Peduoviridae</taxon>
        <taxon>Maltschvirus</taxon>
        <taxon>Maltschvirus maltsch</taxon>
    </lineage>
</organism>
<accession>A0A6J5LC32</accession>
<protein>
    <submittedName>
        <fullName evidence="1">Uncharacterized protein</fullName>
    </submittedName>
</protein>
<evidence type="ECO:0000313" key="1">
    <source>
        <dbReference type="EMBL" id="CAB4130913.1"/>
    </source>
</evidence>
<dbReference type="EMBL" id="LR796294">
    <property type="protein sequence ID" value="CAB4135183.1"/>
    <property type="molecule type" value="Genomic_DNA"/>
</dbReference>
<proteinExistence type="predicted"/>
<sequence length="75" mass="8204">MSAADDQLAARNKRLDDLKKATDDWADKETTRLKNESAFLTSIVKGRTGAGKLTSQNVIDSTKLTMTSINQFLTG</sequence>
<reference evidence="1" key="1">
    <citation type="submission" date="2020-04" db="EMBL/GenBank/DDBJ databases">
        <authorList>
            <person name="Chiriac C."/>
            <person name="Salcher M."/>
            <person name="Ghai R."/>
            <person name="Kavagutti S V."/>
        </authorList>
    </citation>
    <scope>NUCLEOTIDE SEQUENCE</scope>
</reference>
<evidence type="ECO:0000313" key="2">
    <source>
        <dbReference type="EMBL" id="CAB4135183.1"/>
    </source>
</evidence>
<dbReference type="EMBL" id="LR796249">
    <property type="protein sequence ID" value="CAB4130913.1"/>
    <property type="molecule type" value="Genomic_DNA"/>
</dbReference>